<accession>A0A2R6NGW7</accession>
<dbReference type="PANTHER" id="PTHR21310:SF54">
    <property type="entry name" value="AMINOGLYCOSIDE PHOSPHOTRANSFERASE DOMAIN-CONTAINING PROTEIN"/>
    <property type="match status" value="1"/>
</dbReference>
<proteinExistence type="predicted"/>
<name>A0A2R6NGW7_9APHY</name>
<keyword evidence="3" id="KW-1185">Reference proteome</keyword>
<evidence type="ECO:0000259" key="1">
    <source>
        <dbReference type="Pfam" id="PF01636"/>
    </source>
</evidence>
<evidence type="ECO:0000313" key="2">
    <source>
        <dbReference type="EMBL" id="PSR71630.1"/>
    </source>
</evidence>
<dbReference type="PANTHER" id="PTHR21310">
    <property type="entry name" value="AMINOGLYCOSIDE PHOSPHOTRANSFERASE-RELATED-RELATED"/>
    <property type="match status" value="1"/>
</dbReference>
<dbReference type="InterPro" id="IPR002575">
    <property type="entry name" value="Aminoglycoside_PTrfase"/>
</dbReference>
<comment type="caution">
    <text evidence="2">The sequence shown here is derived from an EMBL/GenBank/DDBJ whole genome shotgun (WGS) entry which is preliminary data.</text>
</comment>
<dbReference type="SUPFAM" id="SSF56112">
    <property type="entry name" value="Protein kinase-like (PK-like)"/>
    <property type="match status" value="1"/>
</dbReference>
<dbReference type="Gene3D" id="3.90.1200.10">
    <property type="match status" value="1"/>
</dbReference>
<dbReference type="Pfam" id="PF01636">
    <property type="entry name" value="APH"/>
    <property type="match status" value="1"/>
</dbReference>
<feature type="domain" description="Aminoglycoside phosphotransferase" evidence="1">
    <location>
        <begin position="207"/>
        <end position="277"/>
    </location>
</feature>
<organism evidence="2 3">
    <name type="scientific">Hermanssonia centrifuga</name>
    <dbReference type="NCBI Taxonomy" id="98765"/>
    <lineage>
        <taxon>Eukaryota</taxon>
        <taxon>Fungi</taxon>
        <taxon>Dikarya</taxon>
        <taxon>Basidiomycota</taxon>
        <taxon>Agaricomycotina</taxon>
        <taxon>Agaricomycetes</taxon>
        <taxon>Polyporales</taxon>
        <taxon>Meruliaceae</taxon>
        <taxon>Hermanssonia</taxon>
    </lineage>
</organism>
<evidence type="ECO:0000313" key="3">
    <source>
        <dbReference type="Proteomes" id="UP000186601"/>
    </source>
</evidence>
<reference evidence="2 3" key="1">
    <citation type="submission" date="2018-02" db="EMBL/GenBank/DDBJ databases">
        <title>Genome sequence of the basidiomycete white-rot fungus Phlebia centrifuga.</title>
        <authorList>
            <person name="Granchi Z."/>
            <person name="Peng M."/>
            <person name="de Vries R.P."/>
            <person name="Hilden K."/>
            <person name="Makela M.R."/>
            <person name="Grigoriev I."/>
            <person name="Riley R."/>
        </authorList>
    </citation>
    <scope>NUCLEOTIDE SEQUENCE [LARGE SCALE GENOMIC DNA]</scope>
    <source>
        <strain evidence="2 3">FBCC195</strain>
    </source>
</reference>
<protein>
    <recommendedName>
        <fullName evidence="1">Aminoglycoside phosphotransferase domain-containing protein</fullName>
    </recommendedName>
</protein>
<gene>
    <name evidence="2" type="ORF">PHLCEN_2v12483</name>
</gene>
<dbReference type="InterPro" id="IPR011009">
    <property type="entry name" value="Kinase-like_dom_sf"/>
</dbReference>
<dbReference type="AlphaFoldDB" id="A0A2R6NGW7"/>
<sequence length="312" mass="35797">MNGQPGVHFNKARRSLASDGHPSYRLSLILRIFKASLALLPGGVRTFMYDMWTKTSPLIYGKIAPSVFRVPFGLVLKRCQGPTVEAEALSFMNTLEGIHTPLLVDSVSEGDKNYLLSTWIEGQWLPIAWDDMTSSDKERLVNDLKHQFDTLRSKTISTTHPICSAAGGPIIDPRLPWLRENPRVFDRCQDFSERVWVGLNLNWNRNTLKPLLRPIIERDDFPIVFSHGDFTPRNIIIPGTLASWRLGHDAVHIIDWEMAGWMPTYWDPLKATFTEWESDTEWTAVVRQIFPESNAELDADWEWRSHSRITIV</sequence>
<dbReference type="Proteomes" id="UP000186601">
    <property type="component" value="Unassembled WGS sequence"/>
</dbReference>
<dbReference type="InterPro" id="IPR051678">
    <property type="entry name" value="AGP_Transferase"/>
</dbReference>
<dbReference type="EMBL" id="MLYV02001259">
    <property type="protein sequence ID" value="PSR71630.1"/>
    <property type="molecule type" value="Genomic_DNA"/>
</dbReference>
<dbReference type="OrthoDB" id="5404599at2759"/>